<feature type="region of interest" description="Disordered" evidence="1">
    <location>
        <begin position="170"/>
        <end position="318"/>
    </location>
</feature>
<proteinExistence type="predicted"/>
<reference evidence="2" key="1">
    <citation type="submission" date="2020-12" db="EMBL/GenBank/DDBJ databases">
        <authorList>
            <consortium name="Molecular Ecology Group"/>
        </authorList>
    </citation>
    <scope>NUCLEOTIDE SEQUENCE</scope>
    <source>
        <strain evidence="2">TBG_1078</strain>
    </source>
</reference>
<feature type="compositionally biased region" description="Low complexity" evidence="1">
    <location>
        <begin position="190"/>
        <end position="212"/>
    </location>
</feature>
<dbReference type="AlphaFoldDB" id="A0A811Y6R7"/>
<sequence length="318" mass="32854">MTRIGSTQCLLHGGRWELSDTCTAWPAFCTVSSPNYFSPCGQWPPYPSKVCCTCTSGRPFSGEVSAGHSRDPEASVILRSLGAWMPCDQGAVDFVCPMVCLANRAIYPRPPRRHLPGWELWSGRQRTGLCLACTCPSGFPGVPTQRCWPRRGQRTGACACACGWVRAGGRGQGRGLSLRKRGGGGGGGPSRTSSPPSAGGRAATATATATGPHACAPRPGPARPGLGPRLRAPPAWPSRPGAEPGLRPGVAARAGGAGRGEGRPRPPSPVPRRPRRAAANWAETGPDCVRAGSAGVGGWKRRAARGPPRPAAAAGPPG</sequence>
<feature type="compositionally biased region" description="Low complexity" evidence="1">
    <location>
        <begin position="244"/>
        <end position="254"/>
    </location>
</feature>
<keyword evidence="3" id="KW-1185">Reference proteome</keyword>
<evidence type="ECO:0000313" key="2">
    <source>
        <dbReference type="EMBL" id="CAD7669951.1"/>
    </source>
</evidence>
<protein>
    <submittedName>
        <fullName evidence="2">(raccoon dog) hypothetical protein</fullName>
    </submittedName>
</protein>
<evidence type="ECO:0000256" key="1">
    <source>
        <dbReference type="SAM" id="MobiDB-lite"/>
    </source>
</evidence>
<dbReference type="Proteomes" id="UP000645828">
    <property type="component" value="Unassembled WGS sequence"/>
</dbReference>
<comment type="caution">
    <text evidence="2">The sequence shown here is derived from an EMBL/GenBank/DDBJ whole genome shotgun (WGS) entry which is preliminary data.</text>
</comment>
<organism evidence="2 3">
    <name type="scientific">Nyctereutes procyonoides</name>
    <name type="common">Raccoon dog</name>
    <name type="synonym">Canis procyonoides</name>
    <dbReference type="NCBI Taxonomy" id="34880"/>
    <lineage>
        <taxon>Eukaryota</taxon>
        <taxon>Metazoa</taxon>
        <taxon>Chordata</taxon>
        <taxon>Craniata</taxon>
        <taxon>Vertebrata</taxon>
        <taxon>Euteleostomi</taxon>
        <taxon>Mammalia</taxon>
        <taxon>Eutheria</taxon>
        <taxon>Laurasiatheria</taxon>
        <taxon>Carnivora</taxon>
        <taxon>Caniformia</taxon>
        <taxon>Canidae</taxon>
        <taxon>Nyctereutes</taxon>
    </lineage>
</organism>
<accession>A0A811Y6R7</accession>
<gene>
    <name evidence="2" type="ORF">NYPRO_LOCUS2745</name>
</gene>
<dbReference type="EMBL" id="CAJHUB010000654">
    <property type="protein sequence ID" value="CAD7669951.1"/>
    <property type="molecule type" value="Genomic_DNA"/>
</dbReference>
<feature type="compositionally biased region" description="Low complexity" evidence="1">
    <location>
        <begin position="223"/>
        <end position="233"/>
    </location>
</feature>
<name>A0A811Y6R7_NYCPR</name>
<evidence type="ECO:0000313" key="3">
    <source>
        <dbReference type="Proteomes" id="UP000645828"/>
    </source>
</evidence>